<dbReference type="HAMAP" id="MF_00161">
    <property type="entry name" value="LspA"/>
    <property type="match status" value="1"/>
</dbReference>
<dbReference type="Proteomes" id="UP000886858">
    <property type="component" value="Unassembled WGS sequence"/>
</dbReference>
<dbReference type="GO" id="GO:0004190">
    <property type="term" value="F:aspartic-type endopeptidase activity"/>
    <property type="evidence" value="ECO:0007669"/>
    <property type="project" value="UniProtKB-UniRule"/>
</dbReference>
<evidence type="ECO:0000256" key="8">
    <source>
        <dbReference type="ARBA" id="ARBA00023136"/>
    </source>
</evidence>
<dbReference type="GO" id="GO:0005886">
    <property type="term" value="C:plasma membrane"/>
    <property type="evidence" value="ECO:0007669"/>
    <property type="project" value="UniProtKB-SubCell"/>
</dbReference>
<comment type="caution">
    <text evidence="9">Lacks conserved residue(s) required for the propagation of feature annotation.</text>
</comment>
<keyword evidence="5 9" id="KW-0064">Aspartyl protease</keyword>
<feature type="region of interest" description="Disordered" evidence="11">
    <location>
        <begin position="170"/>
        <end position="204"/>
    </location>
</feature>
<keyword evidence="2 9" id="KW-1003">Cell membrane</keyword>
<accession>A0A9D2L0X8</accession>
<evidence type="ECO:0000256" key="2">
    <source>
        <dbReference type="ARBA" id="ARBA00022475"/>
    </source>
</evidence>
<dbReference type="EC" id="3.4.23.36" evidence="9"/>
<evidence type="ECO:0000313" key="13">
    <source>
        <dbReference type="Proteomes" id="UP000886858"/>
    </source>
</evidence>
<comment type="function">
    <text evidence="9">This protein specifically catalyzes the removal of signal peptides from prolipoproteins.</text>
</comment>
<evidence type="ECO:0000256" key="1">
    <source>
        <dbReference type="ARBA" id="ARBA00006139"/>
    </source>
</evidence>
<feature type="active site" evidence="9">
    <location>
        <position position="121"/>
    </location>
</feature>
<dbReference type="AlphaFoldDB" id="A0A9D2L0X8"/>
<comment type="pathway">
    <text evidence="9">Protein modification; lipoprotein biosynthesis (signal peptide cleavage).</text>
</comment>
<evidence type="ECO:0000256" key="7">
    <source>
        <dbReference type="ARBA" id="ARBA00022989"/>
    </source>
</evidence>
<dbReference type="InterPro" id="IPR001872">
    <property type="entry name" value="Peptidase_A8"/>
</dbReference>
<dbReference type="PRINTS" id="PR00781">
    <property type="entry name" value="LIPOSIGPTASE"/>
</dbReference>
<feature type="active site" evidence="9">
    <location>
        <position position="137"/>
    </location>
</feature>
<comment type="similarity">
    <text evidence="1 9 10">Belongs to the peptidase A8 family.</text>
</comment>
<dbReference type="PANTHER" id="PTHR33695">
    <property type="entry name" value="LIPOPROTEIN SIGNAL PEPTIDASE"/>
    <property type="match status" value="1"/>
</dbReference>
<dbReference type="EMBL" id="DWYY01000132">
    <property type="protein sequence ID" value="HJA93869.1"/>
    <property type="molecule type" value="Genomic_DNA"/>
</dbReference>
<proteinExistence type="inferred from homology"/>
<feature type="transmembrane region" description="Helical" evidence="9">
    <location>
        <begin position="131"/>
        <end position="153"/>
    </location>
</feature>
<evidence type="ECO:0000313" key="12">
    <source>
        <dbReference type="EMBL" id="HJA93869.1"/>
    </source>
</evidence>
<feature type="transmembrane region" description="Helical" evidence="9">
    <location>
        <begin position="94"/>
        <end position="111"/>
    </location>
</feature>
<keyword evidence="4 9" id="KW-0812">Transmembrane</keyword>
<organism evidence="12 13">
    <name type="scientific">Candidatus Eisenbergiella merdipullorum</name>
    <dbReference type="NCBI Taxonomy" id="2838553"/>
    <lineage>
        <taxon>Bacteria</taxon>
        <taxon>Bacillati</taxon>
        <taxon>Bacillota</taxon>
        <taxon>Clostridia</taxon>
        <taxon>Lachnospirales</taxon>
        <taxon>Lachnospiraceae</taxon>
        <taxon>Eisenbergiella</taxon>
    </lineage>
</organism>
<keyword evidence="8 9" id="KW-0472">Membrane</keyword>
<evidence type="ECO:0000256" key="3">
    <source>
        <dbReference type="ARBA" id="ARBA00022670"/>
    </source>
</evidence>
<dbReference type="PANTHER" id="PTHR33695:SF1">
    <property type="entry name" value="LIPOPROTEIN SIGNAL PEPTIDASE"/>
    <property type="match status" value="1"/>
</dbReference>
<evidence type="ECO:0000256" key="5">
    <source>
        <dbReference type="ARBA" id="ARBA00022750"/>
    </source>
</evidence>
<dbReference type="Pfam" id="PF01252">
    <property type="entry name" value="Peptidase_A8"/>
    <property type="match status" value="1"/>
</dbReference>
<dbReference type="GO" id="GO:0006508">
    <property type="term" value="P:proteolysis"/>
    <property type="evidence" value="ECO:0007669"/>
    <property type="project" value="UniProtKB-KW"/>
</dbReference>
<reference evidence="12" key="1">
    <citation type="journal article" date="2021" name="PeerJ">
        <title>Extensive microbial diversity within the chicken gut microbiome revealed by metagenomics and culture.</title>
        <authorList>
            <person name="Gilroy R."/>
            <person name="Ravi A."/>
            <person name="Getino M."/>
            <person name="Pursley I."/>
            <person name="Horton D.L."/>
            <person name="Alikhan N.F."/>
            <person name="Baker D."/>
            <person name="Gharbi K."/>
            <person name="Hall N."/>
            <person name="Watson M."/>
            <person name="Adriaenssens E.M."/>
            <person name="Foster-Nyarko E."/>
            <person name="Jarju S."/>
            <person name="Secka A."/>
            <person name="Antonio M."/>
            <person name="Oren A."/>
            <person name="Chaudhuri R.R."/>
            <person name="La Ragione R."/>
            <person name="Hildebrand F."/>
            <person name="Pallen M.J."/>
        </authorList>
    </citation>
    <scope>NUCLEOTIDE SEQUENCE</scope>
    <source>
        <strain evidence="12">CHK179-7159</strain>
    </source>
</reference>
<sequence length="204" mass="22548">MNMNNRKWGADVLIILAGVLLDQFTKHLAVLYLKGQAAVVLIPGVLELRYLENRGAAFGILQGGKVIFLIITPIVLLAAAYVLIRMPDGGKYRILHFLLDCIIIGAVGNMIDRIRLDYVVDFIYISLIDFPIFNVADMFVSIATVAAAMLLLFGRRYRDEDFSFLSLKKNGSSEVPLCGSGDEEEEKTEEGEKTEESGQEDGNG</sequence>
<evidence type="ECO:0000256" key="11">
    <source>
        <dbReference type="SAM" id="MobiDB-lite"/>
    </source>
</evidence>
<evidence type="ECO:0000256" key="4">
    <source>
        <dbReference type="ARBA" id="ARBA00022692"/>
    </source>
</evidence>
<gene>
    <name evidence="9 12" type="primary">lspA</name>
    <name evidence="12" type="ORF">H9717_12280</name>
</gene>
<dbReference type="NCBIfam" id="TIGR00077">
    <property type="entry name" value="lspA"/>
    <property type="match status" value="1"/>
</dbReference>
<keyword evidence="7 9" id="KW-1133">Transmembrane helix</keyword>
<comment type="catalytic activity">
    <reaction evidence="9">
        <text>Release of signal peptides from bacterial membrane prolipoproteins. Hydrolyzes -Xaa-Yaa-Zaa-|-(S,diacylglyceryl)Cys-, in which Xaa is hydrophobic (preferably Leu), and Yaa (Ala or Ser) and Zaa (Gly or Ala) have small, neutral side chains.</text>
        <dbReference type="EC" id="3.4.23.36"/>
    </reaction>
</comment>
<reference evidence="12" key="2">
    <citation type="submission" date="2021-04" db="EMBL/GenBank/DDBJ databases">
        <authorList>
            <person name="Gilroy R."/>
        </authorList>
    </citation>
    <scope>NUCLEOTIDE SEQUENCE</scope>
    <source>
        <strain evidence="12">CHK179-7159</strain>
    </source>
</reference>
<comment type="subcellular location">
    <subcellularLocation>
        <location evidence="9">Cell membrane</location>
        <topology evidence="9">Multi-pass membrane protein</topology>
    </subcellularLocation>
</comment>
<evidence type="ECO:0000256" key="10">
    <source>
        <dbReference type="RuleBase" id="RU004181"/>
    </source>
</evidence>
<comment type="caution">
    <text evidence="12">The sequence shown here is derived from an EMBL/GenBank/DDBJ whole genome shotgun (WGS) entry which is preliminary data.</text>
</comment>
<evidence type="ECO:0000256" key="9">
    <source>
        <dbReference type="HAMAP-Rule" id="MF_00161"/>
    </source>
</evidence>
<protein>
    <recommendedName>
        <fullName evidence="9">Lipoprotein signal peptidase</fullName>
        <ecNumber evidence="9">3.4.23.36</ecNumber>
    </recommendedName>
    <alternativeName>
        <fullName evidence="9">Prolipoprotein signal peptidase</fullName>
    </alternativeName>
    <alternativeName>
        <fullName evidence="9">Signal peptidase II</fullName>
        <shortName evidence="9">SPase II</shortName>
    </alternativeName>
</protein>
<name>A0A9D2L0X8_9FIRM</name>
<feature type="transmembrane region" description="Helical" evidence="9">
    <location>
        <begin position="56"/>
        <end position="82"/>
    </location>
</feature>
<evidence type="ECO:0000256" key="6">
    <source>
        <dbReference type="ARBA" id="ARBA00022801"/>
    </source>
</evidence>
<keyword evidence="6 9" id="KW-0378">Hydrolase</keyword>
<keyword evidence="3 9" id="KW-0645">Protease</keyword>